<proteinExistence type="predicted"/>
<protein>
    <submittedName>
        <fullName evidence="2">Uncharacterized protein</fullName>
    </submittedName>
</protein>
<evidence type="ECO:0000313" key="2">
    <source>
        <dbReference type="EMBL" id="NGO73565.1"/>
    </source>
</evidence>
<feature type="compositionally biased region" description="Low complexity" evidence="1">
    <location>
        <begin position="1"/>
        <end position="13"/>
    </location>
</feature>
<dbReference type="RefSeq" id="WP_165303195.1">
    <property type="nucleotide sequence ID" value="NZ_JAAKZZ010000787.1"/>
</dbReference>
<dbReference type="Proteomes" id="UP000477722">
    <property type="component" value="Unassembled WGS sequence"/>
</dbReference>
<sequence>MGSEESSGSRLNGLSGGSQPPESRPGGHVPPRSDLAHSEAKKQNAARHIQDVLGPETRKAGMLADGANESVTGNPASPTTFTSSLHGWGVWTGLRHRSKKWAQHHKQLTQRIRTEKDALMDANKVLDGGDIRVAQGMNALPPEGRSRSAIDGL</sequence>
<gene>
    <name evidence="2" type="ORF">G5C65_35600</name>
</gene>
<organism evidence="2 3">
    <name type="scientific">Streptomyces boncukensis</name>
    <dbReference type="NCBI Taxonomy" id="2711219"/>
    <lineage>
        <taxon>Bacteria</taxon>
        <taxon>Bacillati</taxon>
        <taxon>Actinomycetota</taxon>
        <taxon>Actinomycetes</taxon>
        <taxon>Kitasatosporales</taxon>
        <taxon>Streptomycetaceae</taxon>
        <taxon>Streptomyces</taxon>
    </lineage>
</organism>
<feature type="region of interest" description="Disordered" evidence="1">
    <location>
        <begin position="1"/>
        <end position="82"/>
    </location>
</feature>
<feature type="compositionally biased region" description="Polar residues" evidence="1">
    <location>
        <begin position="69"/>
        <end position="82"/>
    </location>
</feature>
<reference evidence="2 3" key="1">
    <citation type="submission" date="2020-02" db="EMBL/GenBank/DDBJ databases">
        <title>Whole-genome analyses of novel actinobacteria.</title>
        <authorList>
            <person name="Sahin N."/>
            <person name="Tatar D."/>
        </authorList>
    </citation>
    <scope>NUCLEOTIDE SEQUENCE [LARGE SCALE GENOMIC DNA]</scope>
    <source>
        <strain evidence="2 3">SB3404</strain>
    </source>
</reference>
<accession>A0A6G4X7R3</accession>
<keyword evidence="3" id="KW-1185">Reference proteome</keyword>
<dbReference type="AlphaFoldDB" id="A0A6G4X7R3"/>
<dbReference type="EMBL" id="JAAKZZ010000787">
    <property type="protein sequence ID" value="NGO73565.1"/>
    <property type="molecule type" value="Genomic_DNA"/>
</dbReference>
<name>A0A6G4X7R3_9ACTN</name>
<evidence type="ECO:0000256" key="1">
    <source>
        <dbReference type="SAM" id="MobiDB-lite"/>
    </source>
</evidence>
<comment type="caution">
    <text evidence="2">The sequence shown here is derived from an EMBL/GenBank/DDBJ whole genome shotgun (WGS) entry which is preliminary data.</text>
</comment>
<evidence type="ECO:0000313" key="3">
    <source>
        <dbReference type="Proteomes" id="UP000477722"/>
    </source>
</evidence>